<feature type="chain" id="PRO_5040738382" description="SD-repeat containing protein B domain-containing protein" evidence="1">
    <location>
        <begin position="33"/>
        <end position="461"/>
    </location>
</feature>
<evidence type="ECO:0000313" key="2">
    <source>
        <dbReference type="EMBL" id="WIX77832.1"/>
    </source>
</evidence>
<gene>
    <name evidence="2" type="ORF">QRX50_41610</name>
</gene>
<dbReference type="Proteomes" id="UP001236014">
    <property type="component" value="Chromosome"/>
</dbReference>
<evidence type="ECO:0008006" key="4">
    <source>
        <dbReference type="Google" id="ProtNLM"/>
    </source>
</evidence>
<name>A0A9Y2MWI3_9PSEU</name>
<dbReference type="PROSITE" id="PS51318">
    <property type="entry name" value="TAT"/>
    <property type="match status" value="1"/>
</dbReference>
<evidence type="ECO:0000313" key="3">
    <source>
        <dbReference type="Proteomes" id="UP001236014"/>
    </source>
</evidence>
<keyword evidence="3" id="KW-1185">Reference proteome</keyword>
<evidence type="ECO:0000256" key="1">
    <source>
        <dbReference type="SAM" id="SignalP"/>
    </source>
</evidence>
<dbReference type="EMBL" id="CP127294">
    <property type="protein sequence ID" value="WIX77832.1"/>
    <property type="molecule type" value="Genomic_DNA"/>
</dbReference>
<dbReference type="RefSeq" id="WP_285968569.1">
    <property type="nucleotide sequence ID" value="NZ_CP127294.1"/>
</dbReference>
<feature type="signal peptide" evidence="1">
    <location>
        <begin position="1"/>
        <end position="32"/>
    </location>
</feature>
<dbReference type="SUPFAM" id="SSF117074">
    <property type="entry name" value="Hypothetical protein PA1324"/>
    <property type="match status" value="1"/>
</dbReference>
<accession>A0A9Y2MWI3</accession>
<dbReference type="InterPro" id="IPR013783">
    <property type="entry name" value="Ig-like_fold"/>
</dbReference>
<dbReference type="InterPro" id="IPR006311">
    <property type="entry name" value="TAT_signal"/>
</dbReference>
<protein>
    <recommendedName>
        <fullName evidence="4">SD-repeat containing protein B domain-containing protein</fullName>
    </recommendedName>
</protein>
<proteinExistence type="predicted"/>
<organism evidence="2 3">
    <name type="scientific">Amycolatopsis carbonis</name>
    <dbReference type="NCBI Taxonomy" id="715471"/>
    <lineage>
        <taxon>Bacteria</taxon>
        <taxon>Bacillati</taxon>
        <taxon>Actinomycetota</taxon>
        <taxon>Actinomycetes</taxon>
        <taxon>Pseudonocardiales</taxon>
        <taxon>Pseudonocardiaceae</taxon>
        <taxon>Amycolatopsis</taxon>
    </lineage>
</organism>
<dbReference type="GO" id="GO:0005975">
    <property type="term" value="P:carbohydrate metabolic process"/>
    <property type="evidence" value="ECO:0007669"/>
    <property type="project" value="UniProtKB-ARBA"/>
</dbReference>
<keyword evidence="1" id="KW-0732">Signal</keyword>
<sequence>MSRRSPRGVFRLLAGLTAALTLGALLTPAASADPAKLVITASVDSGVRLVGKPFPITVTVHNASAEALTAITLYTDQNSGSYLSFDGWGDFGYPGATLAPDETRNLTLNATVYTWGGGSPELDITSTSIPSWDVQPAHLSVPFVDPTTTTGTLHGVVYGDRDGDNAFDPGEGLAGAPVRIYGETTLETVAGPDGTFTFADLPARYYQLFSTTLPDGWLLAETNGGFGVTGGDQDVEVRAVRPLSDQLQATASVDRDTYAPGDQAQVTFTLTNTGSQPLSGISGNCDRIGGSQYQLTGWQSWTDLVYPASLTFSPGETRTFTETGTVPPLADQYGGFAVDCDFGPELGNPDSNPEVRLWARVPGAPGTTSGSIYHDDNKNFTQDPGEAIGDTAVSLVDIISGSTTATGTTDADGYVTFASVPAGRYELKADGWVPADAGGFQVQAGTCQSCVWEWSQVYTRG</sequence>
<dbReference type="Gene3D" id="2.60.40.10">
    <property type="entry name" value="Immunoglobulins"/>
    <property type="match status" value="2"/>
</dbReference>
<dbReference type="KEGG" id="acab:QRX50_41610"/>
<dbReference type="AlphaFoldDB" id="A0A9Y2MWI3"/>
<reference evidence="2 3" key="1">
    <citation type="submission" date="2023-06" db="EMBL/GenBank/DDBJ databases">
        <authorList>
            <person name="Oyuntsetseg B."/>
            <person name="Kim S.B."/>
        </authorList>
    </citation>
    <scope>NUCLEOTIDE SEQUENCE [LARGE SCALE GENOMIC DNA]</scope>
    <source>
        <strain evidence="2 3">2-15</strain>
    </source>
</reference>